<dbReference type="InterPro" id="IPR050549">
    <property type="entry name" value="MFS_Trehalose_Transporter"/>
</dbReference>
<dbReference type="InterPro" id="IPR005828">
    <property type="entry name" value="MFS_sugar_transport-like"/>
</dbReference>
<accession>A0A1B6GGB4</accession>
<feature type="transmembrane region" description="Helical" evidence="8">
    <location>
        <begin position="146"/>
        <end position="164"/>
    </location>
</feature>
<dbReference type="InterPro" id="IPR005829">
    <property type="entry name" value="Sugar_transporter_CS"/>
</dbReference>
<keyword evidence="6 8" id="KW-1133">Transmembrane helix</keyword>
<organism evidence="10">
    <name type="scientific">Cuerna arida</name>
    <dbReference type="NCBI Taxonomy" id="1464854"/>
    <lineage>
        <taxon>Eukaryota</taxon>
        <taxon>Metazoa</taxon>
        <taxon>Ecdysozoa</taxon>
        <taxon>Arthropoda</taxon>
        <taxon>Hexapoda</taxon>
        <taxon>Insecta</taxon>
        <taxon>Pterygota</taxon>
        <taxon>Neoptera</taxon>
        <taxon>Paraneoptera</taxon>
        <taxon>Hemiptera</taxon>
        <taxon>Auchenorrhyncha</taxon>
        <taxon>Membracoidea</taxon>
        <taxon>Cicadellidae</taxon>
        <taxon>Cicadellinae</taxon>
        <taxon>Proconiini</taxon>
        <taxon>Cuerna</taxon>
    </lineage>
</organism>
<feature type="transmembrane region" description="Helical" evidence="8">
    <location>
        <begin position="20"/>
        <end position="38"/>
    </location>
</feature>
<proteinExistence type="predicted"/>
<dbReference type="SUPFAM" id="SSF103473">
    <property type="entry name" value="MFS general substrate transporter"/>
    <property type="match status" value="1"/>
</dbReference>
<dbReference type="Gene3D" id="1.20.1250.20">
    <property type="entry name" value="MFS general substrate transporter like domains"/>
    <property type="match status" value="1"/>
</dbReference>
<dbReference type="FunFam" id="1.20.1250.20:FF:000218">
    <property type="entry name" value="facilitated trehalose transporter Tret1"/>
    <property type="match status" value="1"/>
</dbReference>
<evidence type="ECO:0000259" key="9">
    <source>
        <dbReference type="PROSITE" id="PS50850"/>
    </source>
</evidence>
<evidence type="ECO:0000256" key="4">
    <source>
        <dbReference type="ARBA" id="ARBA00022597"/>
    </source>
</evidence>
<dbReference type="PANTHER" id="PTHR48021:SF46">
    <property type="entry name" value="MAJOR FACILITATOR SUPERFAMILY (MFS) PROFILE DOMAIN-CONTAINING PROTEIN"/>
    <property type="match status" value="1"/>
</dbReference>
<evidence type="ECO:0000256" key="6">
    <source>
        <dbReference type="ARBA" id="ARBA00022989"/>
    </source>
</evidence>
<reference evidence="10" key="1">
    <citation type="submission" date="2015-11" db="EMBL/GenBank/DDBJ databases">
        <title>De novo transcriptome assembly of four potential Pierce s Disease insect vectors from Arizona vineyards.</title>
        <authorList>
            <person name="Tassone E.E."/>
        </authorList>
    </citation>
    <scope>NUCLEOTIDE SEQUENCE</scope>
</reference>
<feature type="transmembrane region" description="Helical" evidence="8">
    <location>
        <begin position="322"/>
        <end position="344"/>
    </location>
</feature>
<feature type="transmembrane region" description="Helical" evidence="8">
    <location>
        <begin position="113"/>
        <end position="134"/>
    </location>
</feature>
<dbReference type="AlphaFoldDB" id="A0A1B6GGB4"/>
<comment type="subcellular location">
    <subcellularLocation>
        <location evidence="1">Cell membrane</location>
        <topology evidence="1">Multi-pass membrane protein</topology>
    </subcellularLocation>
</comment>
<feature type="transmembrane region" description="Helical" evidence="8">
    <location>
        <begin position="88"/>
        <end position="107"/>
    </location>
</feature>
<name>A0A1B6GGB4_9HEMI</name>
<dbReference type="InterPro" id="IPR020846">
    <property type="entry name" value="MFS_dom"/>
</dbReference>
<keyword evidence="5 8" id="KW-0812">Transmembrane</keyword>
<keyword evidence="4" id="KW-0762">Sugar transport</keyword>
<protein>
    <recommendedName>
        <fullName evidence="9">Major facilitator superfamily (MFS) profile domain-containing protein</fullName>
    </recommendedName>
</protein>
<dbReference type="GO" id="GO:0022857">
    <property type="term" value="F:transmembrane transporter activity"/>
    <property type="evidence" value="ECO:0007669"/>
    <property type="project" value="InterPro"/>
</dbReference>
<evidence type="ECO:0000256" key="5">
    <source>
        <dbReference type="ARBA" id="ARBA00022692"/>
    </source>
</evidence>
<evidence type="ECO:0000256" key="3">
    <source>
        <dbReference type="ARBA" id="ARBA00022475"/>
    </source>
</evidence>
<evidence type="ECO:0000313" key="10">
    <source>
        <dbReference type="EMBL" id="JAS61484.1"/>
    </source>
</evidence>
<feature type="transmembrane region" description="Helical" evidence="8">
    <location>
        <begin position="58"/>
        <end position="76"/>
    </location>
</feature>
<evidence type="ECO:0000256" key="1">
    <source>
        <dbReference type="ARBA" id="ARBA00004651"/>
    </source>
</evidence>
<keyword evidence="2" id="KW-0813">Transport</keyword>
<evidence type="ECO:0000256" key="8">
    <source>
        <dbReference type="SAM" id="Phobius"/>
    </source>
</evidence>
<dbReference type="Pfam" id="PF00083">
    <property type="entry name" value="Sugar_tr"/>
    <property type="match status" value="1"/>
</dbReference>
<dbReference type="EMBL" id="GECZ01008285">
    <property type="protein sequence ID" value="JAS61484.1"/>
    <property type="molecule type" value="Transcribed_RNA"/>
</dbReference>
<evidence type="ECO:0000256" key="2">
    <source>
        <dbReference type="ARBA" id="ARBA00022448"/>
    </source>
</evidence>
<evidence type="ECO:0000256" key="7">
    <source>
        <dbReference type="ARBA" id="ARBA00023136"/>
    </source>
</evidence>
<dbReference type="PANTHER" id="PTHR48021">
    <property type="match status" value="1"/>
</dbReference>
<dbReference type="PROSITE" id="PS50850">
    <property type="entry name" value="MFS"/>
    <property type="match status" value="1"/>
</dbReference>
<feature type="domain" description="Major facilitator superfamily (MFS) profile" evidence="9">
    <location>
        <begin position="1"/>
        <end position="448"/>
    </location>
</feature>
<dbReference type="PROSITE" id="PS00216">
    <property type="entry name" value="SUGAR_TRANSPORT_1"/>
    <property type="match status" value="1"/>
</dbReference>
<dbReference type="GO" id="GO:0005886">
    <property type="term" value="C:plasma membrane"/>
    <property type="evidence" value="ECO:0007669"/>
    <property type="project" value="UniProtKB-SubCell"/>
</dbReference>
<feature type="transmembrane region" description="Helical" evidence="8">
    <location>
        <begin position="420"/>
        <end position="444"/>
    </location>
</feature>
<keyword evidence="7 8" id="KW-0472">Membrane</keyword>
<feature type="transmembrane region" description="Helical" evidence="8">
    <location>
        <begin position="359"/>
        <end position="381"/>
    </location>
</feature>
<keyword evidence="3" id="KW-1003">Cell membrane</keyword>
<sequence length="472" mass="52498">MGFLKGTIWERGELNQYKAAISGSLCYTIVGAATAWPSPTLTKMGDNATPVILDVPQISWMVSLMFLGHITSPLPTGYLMDIFGRKRTCLCLTILPFISWLLIFFASSPVHLYIARFAAGLWIGVTSTIMPVYVGEIAGTELRSSLTTINNSLFNFGVLFAYVVGPYVSYYSLAIACELLTVVYFCTFIWMPESPHFFLRHEQREEALSSLNWLRQGESKEAVENEISRIEQAIEDQKLQKGTLKDIFFDVGNRKAFIISVTYAVMKRLSGSGVMQAYTSITLPDVTLGVLDPDTCVIIIGTISFISSMASTALSIKYRRRILMTISGGGCAITTAVIMVWFLLHCYTDVDVSDYSDVIFWSLALYYTVFNLGLGPVGTSIKGEVFSANVKALSSSLTTFFVAISAFIVNKYYLIIAETIGMYVNFLLFSVACVFTIIFTWVYVPEMHNKSLEEIRQILSGNSKKNNYFSSA</sequence>
<dbReference type="InterPro" id="IPR036259">
    <property type="entry name" value="MFS_trans_sf"/>
</dbReference>
<gene>
    <name evidence="10" type="ORF">g.23748</name>
</gene>
<feature type="transmembrane region" description="Helical" evidence="8">
    <location>
        <begin position="393"/>
        <end position="414"/>
    </location>
</feature>